<sequence length="97" mass="10511">MLSMIYDFDALRRRREAIGAVAARHGATDVRVFGPVLRGETPGGIDLLVDMAGDRSLLDLAALWRDLEALLDHEVNLLTLGGLTDRDAGIVDEAVLL</sequence>
<name>A0ABW9QNS8_9ACTN</name>
<proteinExistence type="predicted"/>
<gene>
    <name evidence="1" type="ORF">GHK86_00130</name>
</gene>
<organism evidence="1 2">
    <name type="scientific">Acidiferrimicrobium australe</name>
    <dbReference type="NCBI Taxonomy" id="2664430"/>
    <lineage>
        <taxon>Bacteria</taxon>
        <taxon>Bacillati</taxon>
        <taxon>Actinomycetota</taxon>
        <taxon>Acidimicrobiia</taxon>
        <taxon>Acidimicrobiales</taxon>
        <taxon>Acidimicrobiaceae</taxon>
        <taxon>Acidiferrimicrobium</taxon>
    </lineage>
</organism>
<evidence type="ECO:0008006" key="3">
    <source>
        <dbReference type="Google" id="ProtNLM"/>
    </source>
</evidence>
<accession>A0ABW9QNS8</accession>
<comment type="caution">
    <text evidence="1">The sequence shown here is derived from an EMBL/GenBank/DDBJ whole genome shotgun (WGS) entry which is preliminary data.</text>
</comment>
<dbReference type="Gene3D" id="3.30.460.10">
    <property type="entry name" value="Beta Polymerase, domain 2"/>
    <property type="match status" value="1"/>
</dbReference>
<dbReference type="SUPFAM" id="SSF81301">
    <property type="entry name" value="Nucleotidyltransferase"/>
    <property type="match status" value="1"/>
</dbReference>
<dbReference type="Proteomes" id="UP000437736">
    <property type="component" value="Unassembled WGS sequence"/>
</dbReference>
<dbReference type="InterPro" id="IPR043519">
    <property type="entry name" value="NT_sf"/>
</dbReference>
<reference evidence="1 2" key="1">
    <citation type="submission" date="2019-11" db="EMBL/GenBank/DDBJ databases">
        <title>Acidiferrimicrobium australis gen. nov., sp. nov., an acidophilic and obligately heterotrophic, member of the Actinobacteria that catalyses dissimilatory oxido- reduction of iron isolated from metal-rich acidic water in Chile.</title>
        <authorList>
            <person name="Gonzalez D."/>
            <person name="Huber K."/>
            <person name="Hedrich S."/>
            <person name="Rojas-Villalobos C."/>
            <person name="Quatrini R."/>
            <person name="Dinamarca M.A."/>
            <person name="Schwarz A."/>
            <person name="Canales C."/>
            <person name="Nancucheo I."/>
        </authorList>
    </citation>
    <scope>NUCLEOTIDE SEQUENCE [LARGE SCALE GENOMIC DNA]</scope>
    <source>
        <strain evidence="1 2">USS-CCA1</strain>
    </source>
</reference>
<keyword evidence="2" id="KW-1185">Reference proteome</keyword>
<evidence type="ECO:0000313" key="2">
    <source>
        <dbReference type="Proteomes" id="UP000437736"/>
    </source>
</evidence>
<dbReference type="EMBL" id="WJHE01000005">
    <property type="protein sequence ID" value="MST31138.1"/>
    <property type="molecule type" value="Genomic_DNA"/>
</dbReference>
<evidence type="ECO:0000313" key="1">
    <source>
        <dbReference type="EMBL" id="MST31138.1"/>
    </source>
</evidence>
<protein>
    <recommendedName>
        <fullName evidence="3">Nucleotidyltransferase</fullName>
    </recommendedName>
</protein>